<dbReference type="AlphaFoldDB" id="A0A2N3Y6Y6"/>
<dbReference type="InterPro" id="IPR011009">
    <property type="entry name" value="Kinase-like_dom_sf"/>
</dbReference>
<accession>A0A2N3Y6Y6</accession>
<sequence>MTLPTDLEQWVSRCLDGPVSATDVSWDRGDSQVWRVTVGTRDAYVKRSPTSAAYSCEVHGYDHAARALATGEAPALLASDPSLRALLTSSLPGRVVRGYSLEVLDERRVHHLAGQFLRRWHDTTEPPPAQVRARARQSVTEQASEAQTYLEDLAAHLAPAEHRLLQRVTSELPDLAEALPVVFRHGDYSPRNWLWCSESSRLSLIDFEESAHGTAVEDLA</sequence>
<dbReference type="Pfam" id="PF01636">
    <property type="entry name" value="APH"/>
    <property type="match status" value="1"/>
</dbReference>
<protein>
    <submittedName>
        <fullName evidence="2">Phosphotransferase family enzyme</fullName>
    </submittedName>
</protein>
<keyword evidence="3" id="KW-1185">Reference proteome</keyword>
<reference evidence="2" key="1">
    <citation type="submission" date="2017-12" db="EMBL/GenBank/DDBJ databases">
        <title>Sequencing the genomes of 1000 Actinobacteria strains.</title>
        <authorList>
            <person name="Klenk H.-P."/>
        </authorList>
    </citation>
    <scope>NUCLEOTIDE SEQUENCE [LARGE SCALE GENOMIC DNA]</scope>
    <source>
        <strain evidence="2">DSM 44228</strain>
    </source>
</reference>
<dbReference type="SUPFAM" id="SSF56112">
    <property type="entry name" value="Protein kinase-like (PK-like)"/>
    <property type="match status" value="1"/>
</dbReference>
<dbReference type="Gene3D" id="3.90.1200.10">
    <property type="match status" value="1"/>
</dbReference>
<feature type="domain" description="Aminoglycoside phosphotransferase" evidence="1">
    <location>
        <begin position="30"/>
        <end position="220"/>
    </location>
</feature>
<name>A0A2N3Y6Y6_SACSN</name>
<dbReference type="InterPro" id="IPR002575">
    <property type="entry name" value="Aminoglycoside_PTrfase"/>
</dbReference>
<evidence type="ECO:0000313" key="2">
    <source>
        <dbReference type="EMBL" id="PKW18635.1"/>
    </source>
</evidence>
<gene>
    <name evidence="2" type="ORF">A8926_6745</name>
</gene>
<dbReference type="Proteomes" id="UP000233786">
    <property type="component" value="Unassembled WGS sequence"/>
</dbReference>
<comment type="caution">
    <text evidence="2">The sequence shown here is derived from an EMBL/GenBank/DDBJ whole genome shotgun (WGS) entry which is preliminary data.</text>
</comment>
<dbReference type="EMBL" id="PJNB01000001">
    <property type="protein sequence ID" value="PKW18635.1"/>
    <property type="molecule type" value="Genomic_DNA"/>
</dbReference>
<organism evidence="2 3">
    <name type="scientific">Saccharopolyspora spinosa</name>
    <dbReference type="NCBI Taxonomy" id="60894"/>
    <lineage>
        <taxon>Bacteria</taxon>
        <taxon>Bacillati</taxon>
        <taxon>Actinomycetota</taxon>
        <taxon>Actinomycetes</taxon>
        <taxon>Pseudonocardiales</taxon>
        <taxon>Pseudonocardiaceae</taxon>
        <taxon>Saccharopolyspora</taxon>
    </lineage>
</organism>
<evidence type="ECO:0000259" key="1">
    <source>
        <dbReference type="Pfam" id="PF01636"/>
    </source>
</evidence>
<dbReference type="RefSeq" id="WP_010310869.1">
    <property type="nucleotide sequence ID" value="NZ_CP061007.1"/>
</dbReference>
<dbReference type="GO" id="GO:0016740">
    <property type="term" value="F:transferase activity"/>
    <property type="evidence" value="ECO:0007669"/>
    <property type="project" value="UniProtKB-KW"/>
</dbReference>
<evidence type="ECO:0000313" key="3">
    <source>
        <dbReference type="Proteomes" id="UP000233786"/>
    </source>
</evidence>
<dbReference type="STRING" id="994479.GCA_000194155_05211"/>
<proteinExistence type="predicted"/>